<gene>
    <name evidence="7" type="ORF">GCM10023167_09500</name>
</gene>
<evidence type="ECO:0000313" key="7">
    <source>
        <dbReference type="EMBL" id="GAA4386496.1"/>
    </source>
</evidence>
<evidence type="ECO:0000256" key="4">
    <source>
        <dbReference type="ARBA" id="ARBA00023163"/>
    </source>
</evidence>
<dbReference type="RefSeq" id="WP_295690567.1">
    <property type="nucleotide sequence ID" value="NZ_BAABGL010000004.1"/>
</dbReference>
<evidence type="ECO:0000256" key="1">
    <source>
        <dbReference type="ARBA" id="ARBA00022491"/>
    </source>
</evidence>
<dbReference type="PRINTS" id="PR00455">
    <property type="entry name" value="HTHTETR"/>
</dbReference>
<reference evidence="8" key="1">
    <citation type="journal article" date="2019" name="Int. J. Syst. Evol. Microbiol.">
        <title>The Global Catalogue of Microorganisms (GCM) 10K type strain sequencing project: providing services to taxonomists for standard genome sequencing and annotation.</title>
        <authorList>
            <consortium name="The Broad Institute Genomics Platform"/>
            <consortium name="The Broad Institute Genome Sequencing Center for Infectious Disease"/>
            <person name="Wu L."/>
            <person name="Ma J."/>
        </authorList>
    </citation>
    <scope>NUCLEOTIDE SEQUENCE [LARGE SCALE GENOMIC DNA]</scope>
    <source>
        <strain evidence="8">JCM 17808</strain>
    </source>
</reference>
<keyword evidence="4" id="KW-0804">Transcription</keyword>
<name>A0ABP8J7N9_9MICO</name>
<accession>A0ABP8J7N9</accession>
<protein>
    <recommendedName>
        <fullName evidence="6">HTH tetR-type domain-containing protein</fullName>
    </recommendedName>
</protein>
<dbReference type="Pfam" id="PF00440">
    <property type="entry name" value="TetR_N"/>
    <property type="match status" value="1"/>
</dbReference>
<evidence type="ECO:0000256" key="2">
    <source>
        <dbReference type="ARBA" id="ARBA00023015"/>
    </source>
</evidence>
<evidence type="ECO:0000256" key="3">
    <source>
        <dbReference type="ARBA" id="ARBA00023125"/>
    </source>
</evidence>
<dbReference type="Gene3D" id="1.10.357.10">
    <property type="entry name" value="Tetracycline Repressor, domain 2"/>
    <property type="match status" value="1"/>
</dbReference>
<keyword evidence="1" id="KW-0678">Repressor</keyword>
<dbReference type="SUPFAM" id="SSF46689">
    <property type="entry name" value="Homeodomain-like"/>
    <property type="match status" value="1"/>
</dbReference>
<dbReference type="InterPro" id="IPR009057">
    <property type="entry name" value="Homeodomain-like_sf"/>
</dbReference>
<feature type="DNA-binding region" description="H-T-H motif" evidence="5">
    <location>
        <begin position="26"/>
        <end position="45"/>
    </location>
</feature>
<evidence type="ECO:0000313" key="8">
    <source>
        <dbReference type="Proteomes" id="UP001500642"/>
    </source>
</evidence>
<feature type="domain" description="HTH tetR-type" evidence="6">
    <location>
        <begin position="3"/>
        <end position="63"/>
    </location>
</feature>
<evidence type="ECO:0000259" key="6">
    <source>
        <dbReference type="PROSITE" id="PS50977"/>
    </source>
</evidence>
<dbReference type="PANTHER" id="PTHR30055">
    <property type="entry name" value="HTH-TYPE TRANSCRIPTIONAL REGULATOR RUTR"/>
    <property type="match status" value="1"/>
</dbReference>
<dbReference type="Proteomes" id="UP001500642">
    <property type="component" value="Unassembled WGS sequence"/>
</dbReference>
<sequence length="194" mass="20029">MTTESRARIVEAIIAVIADSGIERASVRAVAQRAGVSVGAVQHHFRTKDEMLEAAMELISANVTAGVGELVAEGASACDVLRELAGMLAIERDEDRAMAGVWLDFVGLARVSPALAEIHCAGWAQLRAAFARLVGLAHPGHPAPAEAAETVLAVCDGIAVARVVESDFMTGERAGAIVERVLAVIAAEAEPGAG</sequence>
<dbReference type="EMBL" id="BAABGL010000004">
    <property type="protein sequence ID" value="GAA4386496.1"/>
    <property type="molecule type" value="Genomic_DNA"/>
</dbReference>
<dbReference type="PROSITE" id="PS50977">
    <property type="entry name" value="HTH_TETR_2"/>
    <property type="match status" value="1"/>
</dbReference>
<dbReference type="InterPro" id="IPR001647">
    <property type="entry name" value="HTH_TetR"/>
</dbReference>
<dbReference type="InterPro" id="IPR036271">
    <property type="entry name" value="Tet_transcr_reg_TetR-rel_C_sf"/>
</dbReference>
<keyword evidence="3 5" id="KW-0238">DNA-binding</keyword>
<keyword evidence="8" id="KW-1185">Reference proteome</keyword>
<dbReference type="InterPro" id="IPR050109">
    <property type="entry name" value="HTH-type_TetR-like_transc_reg"/>
</dbReference>
<organism evidence="7 8">
    <name type="scientific">Brevibacterium pityocampae</name>
    <dbReference type="NCBI Taxonomy" id="506594"/>
    <lineage>
        <taxon>Bacteria</taxon>
        <taxon>Bacillati</taxon>
        <taxon>Actinomycetota</taxon>
        <taxon>Actinomycetes</taxon>
        <taxon>Micrococcales</taxon>
        <taxon>Brevibacteriaceae</taxon>
        <taxon>Brevibacterium</taxon>
    </lineage>
</organism>
<dbReference type="SUPFAM" id="SSF48498">
    <property type="entry name" value="Tetracyclin repressor-like, C-terminal domain"/>
    <property type="match status" value="1"/>
</dbReference>
<keyword evidence="2" id="KW-0805">Transcription regulation</keyword>
<dbReference type="InterPro" id="IPR039538">
    <property type="entry name" value="BetI_C"/>
</dbReference>
<comment type="caution">
    <text evidence="7">The sequence shown here is derived from an EMBL/GenBank/DDBJ whole genome shotgun (WGS) entry which is preliminary data.</text>
</comment>
<evidence type="ECO:0000256" key="5">
    <source>
        <dbReference type="PROSITE-ProRule" id="PRU00335"/>
    </source>
</evidence>
<dbReference type="PANTHER" id="PTHR30055:SF234">
    <property type="entry name" value="HTH-TYPE TRANSCRIPTIONAL REGULATOR BETI"/>
    <property type="match status" value="1"/>
</dbReference>
<dbReference type="Pfam" id="PF13977">
    <property type="entry name" value="TetR_C_6"/>
    <property type="match status" value="1"/>
</dbReference>
<proteinExistence type="predicted"/>